<name>A0A5R8YIP2_9ACTN</name>
<sequence length="91" mass="10585">MRQWLMDLQPVDTVFGPFLRGDDDWLAEYLRWALFGALRVPVVPAHAVTLRGKVIDSRTEPPPRRRDWSARQLQPVADPLERARRILRGGR</sequence>
<organism evidence="1 2">
    <name type="scientific">Microbispora triticiradicis</name>
    <dbReference type="NCBI Taxonomy" id="2200763"/>
    <lineage>
        <taxon>Bacteria</taxon>
        <taxon>Bacillati</taxon>
        <taxon>Actinomycetota</taxon>
        <taxon>Actinomycetes</taxon>
        <taxon>Streptosporangiales</taxon>
        <taxon>Streptosporangiaceae</taxon>
        <taxon>Microbispora</taxon>
    </lineage>
</organism>
<dbReference type="EMBL" id="VANP01000019">
    <property type="protein sequence ID" value="TLP52415.1"/>
    <property type="molecule type" value="Genomic_DNA"/>
</dbReference>
<protein>
    <submittedName>
        <fullName evidence="1">Uncharacterized protein</fullName>
    </submittedName>
</protein>
<dbReference type="AlphaFoldDB" id="A0A5R8YIP2"/>
<dbReference type="Proteomes" id="UP000309033">
    <property type="component" value="Unassembled WGS sequence"/>
</dbReference>
<keyword evidence="2" id="KW-1185">Reference proteome</keyword>
<evidence type="ECO:0000313" key="2">
    <source>
        <dbReference type="Proteomes" id="UP000309033"/>
    </source>
</evidence>
<comment type="caution">
    <text evidence="1">The sequence shown here is derived from an EMBL/GenBank/DDBJ whole genome shotgun (WGS) entry which is preliminary data.</text>
</comment>
<reference evidence="1" key="1">
    <citation type="submission" date="2019-05" db="EMBL/GenBank/DDBJ databases">
        <title>Isolation, diversity and antifungal activity of Actinobacteria from wheat.</title>
        <authorList>
            <person name="Yu B."/>
        </authorList>
    </citation>
    <scope>NUCLEOTIDE SEQUENCE [LARGE SCALE GENOMIC DNA]</scope>
    <source>
        <strain evidence="1">NEAU-HEGS1-5</strain>
    </source>
</reference>
<gene>
    <name evidence="1" type="ORF">FED44_32430</name>
</gene>
<evidence type="ECO:0000313" key="1">
    <source>
        <dbReference type="EMBL" id="TLP52415.1"/>
    </source>
</evidence>
<accession>A0A5R8YIP2</accession>
<proteinExistence type="predicted"/>